<dbReference type="SUPFAM" id="SSF50998">
    <property type="entry name" value="Quinoprotein alcohol dehydrogenase-like"/>
    <property type="match status" value="1"/>
</dbReference>
<keyword evidence="1" id="KW-0472">Membrane</keyword>
<feature type="transmembrane region" description="Helical" evidence="1">
    <location>
        <begin position="7"/>
        <end position="28"/>
    </location>
</feature>
<sequence>MKKLGFSYILMGVMLSVTPYILYGGWIFTYGGADNDLGQSVCESADGGFVATGQTGENLLLTKTNSSGDLVWNHSYPEMSGTFINAIDGGGYIITGSKDDQWLGQTLFIMKTNSEGDSQWVKIHGKQDEKGCEGNSILAIENGYLITGINGSGKLWILKTDSEGELIWEKEYGVQGHGYSIREVSKNRYVITGELKLGEEREDLCLLKIDENGDTIWVKTYGISGDYEHGHSVEPTGDGGFFVAGEYGSDTWLLKTDSEGDTLWSKVDNSGRTYQLVETSDGNYVLAGRRYTGTNKLDMLILKVDGNGNKMWQKTYGGSNDDIGYSVYKASQGGYIFTGQTRSFGDGSYDLWMIRTNSAGDTSWICENPPGLSDWDFATTVGSALTFRYRNKPEGFFAKVYDASGSIVDRIYNRSASGVITWGEGYDSGVYFIVPIGCEFKPQKVILVR</sequence>
<organism evidence="2 3">
    <name type="scientific">candidate division WOR-3 bacterium</name>
    <dbReference type="NCBI Taxonomy" id="2052148"/>
    <lineage>
        <taxon>Bacteria</taxon>
        <taxon>Bacteria division WOR-3</taxon>
    </lineage>
</organism>
<dbReference type="EMBL" id="WJKJ01000323">
    <property type="protein sequence ID" value="MBD3365488.1"/>
    <property type="molecule type" value="Genomic_DNA"/>
</dbReference>
<evidence type="ECO:0000313" key="3">
    <source>
        <dbReference type="Proteomes" id="UP000630660"/>
    </source>
</evidence>
<dbReference type="Proteomes" id="UP000630660">
    <property type="component" value="Unassembled WGS sequence"/>
</dbReference>
<accession>A0A9D5QD90</accession>
<keyword evidence="1" id="KW-0812">Transmembrane</keyword>
<reference evidence="2" key="1">
    <citation type="submission" date="2019-11" db="EMBL/GenBank/DDBJ databases">
        <title>Microbial mats filling the niche in hypersaline microbial mats.</title>
        <authorList>
            <person name="Wong H.L."/>
            <person name="Macleod F.I."/>
            <person name="White R.A. III"/>
            <person name="Burns B.P."/>
        </authorList>
    </citation>
    <scope>NUCLEOTIDE SEQUENCE</scope>
    <source>
        <strain evidence="2">Bin_327</strain>
    </source>
</reference>
<name>A0A9D5QD90_UNCW3</name>
<dbReference type="AlphaFoldDB" id="A0A9D5QD90"/>
<evidence type="ECO:0000313" key="2">
    <source>
        <dbReference type="EMBL" id="MBD3365488.1"/>
    </source>
</evidence>
<evidence type="ECO:0000256" key="1">
    <source>
        <dbReference type="SAM" id="Phobius"/>
    </source>
</evidence>
<dbReference type="PANTHER" id="PTHR42754:SF1">
    <property type="entry name" value="LIPOPROTEIN"/>
    <property type="match status" value="1"/>
</dbReference>
<dbReference type="PANTHER" id="PTHR42754">
    <property type="entry name" value="ENDOGLUCANASE"/>
    <property type="match status" value="1"/>
</dbReference>
<proteinExistence type="predicted"/>
<evidence type="ECO:0008006" key="4">
    <source>
        <dbReference type="Google" id="ProtNLM"/>
    </source>
</evidence>
<dbReference type="InterPro" id="IPR011047">
    <property type="entry name" value="Quinoprotein_ADH-like_sf"/>
</dbReference>
<protein>
    <recommendedName>
        <fullName evidence="4">T9SS type A sorting domain-containing protein</fullName>
    </recommendedName>
</protein>
<keyword evidence="1" id="KW-1133">Transmembrane helix</keyword>
<comment type="caution">
    <text evidence="2">The sequence shown here is derived from an EMBL/GenBank/DDBJ whole genome shotgun (WGS) entry which is preliminary data.</text>
</comment>
<gene>
    <name evidence="2" type="ORF">GF359_09775</name>
</gene>